<keyword evidence="2" id="KW-1185">Reference proteome</keyword>
<comment type="caution">
    <text evidence="1">The sequence shown here is derived from an EMBL/GenBank/DDBJ whole genome shotgun (WGS) entry which is preliminary data.</text>
</comment>
<evidence type="ECO:0000313" key="1">
    <source>
        <dbReference type="EMBL" id="MFC4356371.1"/>
    </source>
</evidence>
<sequence>MTLAERVREEGASVPEDEVVAHWLAEELEEEDDPDLEVGSLTAEERLAALLRRKPIAVATFDDRDLDWYRVDLREDELAATRVIKGDDDEGWREVAEDDRIESAARTVHDAETAAGVDYPEDPDAVAAEFEKDLETVLGVAEAVADGESMPGLVVVADEEPPFVVDGNHRAVGVVLASLRGAEWPGQSAYVGVEHRED</sequence>
<name>A0ABD5P6M2_9EURY</name>
<evidence type="ECO:0008006" key="3">
    <source>
        <dbReference type="Google" id="ProtNLM"/>
    </source>
</evidence>
<proteinExistence type="predicted"/>
<protein>
    <recommendedName>
        <fullName evidence="3">ParB-like nuclease domain-containing protein</fullName>
    </recommendedName>
</protein>
<reference evidence="1 2" key="1">
    <citation type="journal article" date="2019" name="Int. J. Syst. Evol. Microbiol.">
        <title>The Global Catalogue of Microorganisms (GCM) 10K type strain sequencing project: providing services to taxonomists for standard genome sequencing and annotation.</title>
        <authorList>
            <consortium name="The Broad Institute Genomics Platform"/>
            <consortium name="The Broad Institute Genome Sequencing Center for Infectious Disease"/>
            <person name="Wu L."/>
            <person name="Ma J."/>
        </authorList>
    </citation>
    <scope>NUCLEOTIDE SEQUENCE [LARGE SCALE GENOMIC DNA]</scope>
    <source>
        <strain evidence="1 2">CGMCC 1.12553</strain>
    </source>
</reference>
<dbReference type="EMBL" id="JBHSDS010000001">
    <property type="protein sequence ID" value="MFC4356371.1"/>
    <property type="molecule type" value="Genomic_DNA"/>
</dbReference>
<dbReference type="RefSeq" id="WP_267624727.1">
    <property type="nucleotide sequence ID" value="NZ_JAODIW010000010.1"/>
</dbReference>
<gene>
    <name evidence="1" type="ORF">ACFO0N_00240</name>
</gene>
<evidence type="ECO:0000313" key="2">
    <source>
        <dbReference type="Proteomes" id="UP001595921"/>
    </source>
</evidence>
<organism evidence="1 2">
    <name type="scientific">Halobium salinum</name>
    <dbReference type="NCBI Taxonomy" id="1364940"/>
    <lineage>
        <taxon>Archaea</taxon>
        <taxon>Methanobacteriati</taxon>
        <taxon>Methanobacteriota</taxon>
        <taxon>Stenosarchaea group</taxon>
        <taxon>Halobacteria</taxon>
        <taxon>Halobacteriales</taxon>
        <taxon>Haloferacaceae</taxon>
        <taxon>Halobium</taxon>
    </lineage>
</organism>
<dbReference type="AlphaFoldDB" id="A0ABD5P6M2"/>
<accession>A0ABD5P6M2</accession>
<dbReference type="Proteomes" id="UP001595921">
    <property type="component" value="Unassembled WGS sequence"/>
</dbReference>